<reference evidence="2" key="2">
    <citation type="submission" date="2020-05" db="EMBL/GenBank/DDBJ databases">
        <authorList>
            <person name="Kim H.-S."/>
            <person name="Proctor R.H."/>
            <person name="Brown D.W."/>
        </authorList>
    </citation>
    <scope>NUCLEOTIDE SEQUENCE</scope>
    <source>
        <strain evidence="2">NRRL 20472</strain>
    </source>
</reference>
<dbReference type="PANTHER" id="PTHR37535:SF4">
    <property type="entry name" value="FLUG DOMAIN-CONTAINING PROTEIN"/>
    <property type="match status" value="1"/>
</dbReference>
<dbReference type="AlphaFoldDB" id="A0A8H4TFX8"/>
<organism evidence="2 3">
    <name type="scientific">Fusarium sarcochroum</name>
    <dbReference type="NCBI Taxonomy" id="1208366"/>
    <lineage>
        <taxon>Eukaryota</taxon>
        <taxon>Fungi</taxon>
        <taxon>Dikarya</taxon>
        <taxon>Ascomycota</taxon>
        <taxon>Pezizomycotina</taxon>
        <taxon>Sordariomycetes</taxon>
        <taxon>Hypocreomycetidae</taxon>
        <taxon>Hypocreales</taxon>
        <taxon>Nectriaceae</taxon>
        <taxon>Fusarium</taxon>
        <taxon>Fusarium lateritium species complex</taxon>
    </lineage>
</organism>
<proteinExistence type="predicted"/>
<dbReference type="InterPro" id="IPR021842">
    <property type="entry name" value="DUF3435"/>
</dbReference>
<evidence type="ECO:0000256" key="1">
    <source>
        <dbReference type="SAM" id="MobiDB-lite"/>
    </source>
</evidence>
<accession>A0A8H4TFX8</accession>
<name>A0A8H4TFX8_9HYPO</name>
<dbReference type="Proteomes" id="UP000622797">
    <property type="component" value="Unassembled WGS sequence"/>
</dbReference>
<feature type="compositionally biased region" description="Basic and acidic residues" evidence="1">
    <location>
        <begin position="600"/>
        <end position="616"/>
    </location>
</feature>
<dbReference type="PANTHER" id="PTHR37535">
    <property type="entry name" value="FLUG DOMAIN PROTEIN"/>
    <property type="match status" value="1"/>
</dbReference>
<evidence type="ECO:0000313" key="3">
    <source>
        <dbReference type="Proteomes" id="UP000622797"/>
    </source>
</evidence>
<dbReference type="EMBL" id="JABEXW010000734">
    <property type="protein sequence ID" value="KAF4957172.1"/>
    <property type="molecule type" value="Genomic_DNA"/>
</dbReference>
<sequence length="657" mass="75145">MDPRMSKSQSTKHSVDPVSIEWILKPKQAREGMFEERDDLREMVLKYREEPLTAASSLTEGRRKQTDNMWEQWEKYALGSGCDAEQVWVDVCMGRDETSTPHFRAFLSEYVKRSVTYRPCLDAREWYEVQTIKQASTIQDVWATLVKAADLKVISPRRKSDPLDGRWSLDYSSQKRGSRNTTICEVGKWISTEAKSMNLSLEQSFEKVETTTEDLLLLLHTLWNRAADIICSAEHRVAFHSAVILLGVGGWRSKSILDMIYEDVEIARVRDPKNPGKPALVATITIHHVKQRANVARRDQRNNLLLCKAFADNAFFGGYRTLEDLLPHDYQFASTAGKLDGQLTSALRNYILSHSSGVYEASYHPVHLRENLMRISFGALAGEKDQLLTQMRRTSLKRDPRAPIYITSKDFESFEKRRDLTALRKLPSNDVVKAKIKYIRDSLEKLLIDRRRQEYFDNIDKGKPVEDFVNAHSRDPRQRLHKGISAIARQISPFFEDEMSNAELIQNLTGFLDGTRIVDKLRLDQSRPLDDQEKVTDKPAPCCLPFLCPECERQGTTFQIAGGDDSWISHVKKCHGGDWNVYGAVIIGSDGQKAQSLSKRKLEDEVAPRKRVRTPEPESGLDGNWTAQRAEEHGEEEFWVTGYDGDYDEAVAYRGVY</sequence>
<dbReference type="Pfam" id="PF11917">
    <property type="entry name" value="DUF3435"/>
    <property type="match status" value="2"/>
</dbReference>
<feature type="region of interest" description="Disordered" evidence="1">
    <location>
        <begin position="598"/>
        <end position="625"/>
    </location>
</feature>
<reference evidence="2" key="1">
    <citation type="journal article" date="2020" name="BMC Genomics">
        <title>Correction to: Identification and distribution of gene clusters required for synthesis of sphingolipid metabolism inhibitors in diverse species of the filamentous fungus Fusarium.</title>
        <authorList>
            <person name="Kim H.S."/>
            <person name="Lohmar J.M."/>
            <person name="Busman M."/>
            <person name="Brown D.W."/>
            <person name="Naumann T.A."/>
            <person name="Divon H.H."/>
            <person name="Lysoe E."/>
            <person name="Uhlig S."/>
            <person name="Proctor R.H."/>
        </authorList>
    </citation>
    <scope>NUCLEOTIDE SEQUENCE</scope>
    <source>
        <strain evidence="2">NRRL 20472</strain>
    </source>
</reference>
<dbReference type="OrthoDB" id="5243844at2759"/>
<comment type="caution">
    <text evidence="2">The sequence shown here is derived from an EMBL/GenBank/DDBJ whole genome shotgun (WGS) entry which is preliminary data.</text>
</comment>
<gene>
    <name evidence="2" type="ORF">FSARC_11381</name>
</gene>
<evidence type="ECO:0000313" key="2">
    <source>
        <dbReference type="EMBL" id="KAF4957172.1"/>
    </source>
</evidence>
<keyword evidence="3" id="KW-1185">Reference proteome</keyword>
<protein>
    <submittedName>
        <fullName evidence="2">Uncharacterized protein</fullName>
    </submittedName>
</protein>